<dbReference type="PROSITE" id="PS01298">
    <property type="entry name" value="DAPB"/>
    <property type="match status" value="1"/>
</dbReference>
<dbReference type="GO" id="GO:0009089">
    <property type="term" value="P:lysine biosynthetic process via diaminopimelate"/>
    <property type="evidence" value="ECO:0007669"/>
    <property type="project" value="UniProtKB-UniRule"/>
</dbReference>
<dbReference type="GO" id="GO:0016726">
    <property type="term" value="F:oxidoreductase activity, acting on CH or CH2 groups, NAD or NADP as acceptor"/>
    <property type="evidence" value="ECO:0007669"/>
    <property type="project" value="UniProtKB-UniRule"/>
</dbReference>
<evidence type="ECO:0000256" key="7">
    <source>
        <dbReference type="ARBA" id="ARBA00023027"/>
    </source>
</evidence>
<comment type="subunit">
    <text evidence="13">Homotetramer.</text>
</comment>
<evidence type="ECO:0000256" key="6">
    <source>
        <dbReference type="ARBA" id="ARBA00023002"/>
    </source>
</evidence>
<evidence type="ECO:0000256" key="11">
    <source>
        <dbReference type="ARBA" id="ARBA00049080"/>
    </source>
</evidence>
<dbReference type="GO" id="GO:0008839">
    <property type="term" value="F:4-hydroxy-tetrahydrodipicolinate reductase"/>
    <property type="evidence" value="ECO:0007669"/>
    <property type="project" value="UniProtKB-UniRule"/>
</dbReference>
<dbReference type="FunFam" id="3.30.360.10:FF:000004">
    <property type="entry name" value="4-hydroxy-tetrahydrodipicolinate reductase"/>
    <property type="match status" value="1"/>
</dbReference>
<feature type="binding site" evidence="13">
    <location>
        <position position="53"/>
    </location>
    <ligand>
        <name>NAD(+)</name>
        <dbReference type="ChEBI" id="CHEBI:57540"/>
    </ligand>
</feature>
<keyword evidence="3 13" id="KW-0028">Amino-acid biosynthesis</keyword>
<evidence type="ECO:0000313" key="17">
    <source>
        <dbReference type="Proteomes" id="UP000179243"/>
    </source>
</evidence>
<dbReference type="GO" id="GO:0051287">
    <property type="term" value="F:NAD binding"/>
    <property type="evidence" value="ECO:0007669"/>
    <property type="project" value="UniProtKB-UniRule"/>
</dbReference>
<keyword evidence="8 13" id="KW-0457">Lysine biosynthesis</keyword>
<evidence type="ECO:0000313" key="16">
    <source>
        <dbReference type="EMBL" id="OGK00703.1"/>
    </source>
</evidence>
<dbReference type="GO" id="GO:0005737">
    <property type="term" value="C:cytoplasm"/>
    <property type="evidence" value="ECO:0007669"/>
    <property type="project" value="UniProtKB-SubCell"/>
</dbReference>
<feature type="binding site" evidence="13">
    <location>
        <position position="54"/>
    </location>
    <ligand>
        <name>NADP(+)</name>
        <dbReference type="ChEBI" id="CHEBI:58349"/>
    </ligand>
</feature>
<reference evidence="16 17" key="1">
    <citation type="journal article" date="2016" name="Nat. Commun.">
        <title>Thousands of microbial genomes shed light on interconnected biogeochemical processes in an aquifer system.</title>
        <authorList>
            <person name="Anantharaman K."/>
            <person name="Brown C.T."/>
            <person name="Hug L.A."/>
            <person name="Sharon I."/>
            <person name="Castelle C.J."/>
            <person name="Probst A.J."/>
            <person name="Thomas B.C."/>
            <person name="Singh A."/>
            <person name="Wilkins M.J."/>
            <person name="Karaoz U."/>
            <person name="Brodie E.L."/>
            <person name="Williams K.H."/>
            <person name="Hubbard S.S."/>
            <person name="Banfield J.F."/>
        </authorList>
    </citation>
    <scope>NUCLEOTIDE SEQUENCE [LARGE SCALE GENOMIC DNA]</scope>
</reference>
<evidence type="ECO:0000256" key="4">
    <source>
        <dbReference type="ARBA" id="ARBA00022857"/>
    </source>
</evidence>
<dbReference type="Gene3D" id="3.30.360.10">
    <property type="entry name" value="Dihydrodipicolinate Reductase, domain 2"/>
    <property type="match status" value="1"/>
</dbReference>
<comment type="pathway">
    <text evidence="9 13">Amino-acid biosynthesis; L-lysine biosynthesis via DAP pathway; (S)-tetrahydrodipicolinate from L-aspartate: step 4/4.</text>
</comment>
<protein>
    <recommendedName>
        <fullName evidence="10 13">4-hydroxy-tetrahydrodipicolinate reductase</fullName>
        <shortName evidence="13">HTPA reductase</shortName>
        <ecNumber evidence="10 13">1.17.1.8</ecNumber>
    </recommendedName>
</protein>
<dbReference type="GO" id="GO:0019877">
    <property type="term" value="P:diaminopimelate biosynthetic process"/>
    <property type="evidence" value="ECO:0007669"/>
    <property type="project" value="UniProtKB-UniRule"/>
</dbReference>
<sequence length="266" mass="27392">MVKVAVAGCAGRMGQRIVCAVDQSAIVGLGAGFEKKGHGAVGKDIGFVAGIEEKKITIGDSVNVATGCGAIIDFTAADATEANVAFARKQGINMVIGTTGFSEAQKQAISQAARDIAIVFAPNFGVGINVLLNVVKRVASVVGSSFDIEVIEAHHNKKKDAPSGTALGLAEAAAAGLKISLKDHAVYGRQGNVGARKQNEIGIHAIRGGDIIGEHTVMFAGSGEKIEISHSVVTRDVLAQGAVRAAEFLCEKKSGLFDMQDVLGLK</sequence>
<comment type="similarity">
    <text evidence="1 13">Belongs to the DapB family.</text>
</comment>
<dbReference type="Pfam" id="PF05173">
    <property type="entry name" value="DapB_C"/>
    <property type="match status" value="1"/>
</dbReference>
<feature type="active site" description="Proton donor" evidence="13">
    <location>
        <position position="158"/>
    </location>
</feature>
<dbReference type="UniPathway" id="UPA00034">
    <property type="reaction ID" value="UER00018"/>
</dbReference>
<keyword evidence="7 13" id="KW-0520">NAD</keyword>
<dbReference type="InterPro" id="IPR022663">
    <property type="entry name" value="DapB_C"/>
</dbReference>
<dbReference type="AlphaFoldDB" id="A0A1F7F2A9"/>
<dbReference type="HAMAP" id="MF_00102">
    <property type="entry name" value="DapB"/>
    <property type="match status" value="1"/>
</dbReference>
<evidence type="ECO:0000256" key="13">
    <source>
        <dbReference type="HAMAP-Rule" id="MF_00102"/>
    </source>
</evidence>
<dbReference type="SUPFAM" id="SSF55347">
    <property type="entry name" value="Glyceraldehyde-3-phosphate dehydrogenase-like, C-terminal domain"/>
    <property type="match status" value="1"/>
</dbReference>
<comment type="function">
    <text evidence="13">Catalyzes the conversion of 4-hydroxy-tetrahydrodipicolinate (HTPA) to tetrahydrodipicolinate.</text>
</comment>
<dbReference type="NCBIfam" id="TIGR00036">
    <property type="entry name" value="dapB"/>
    <property type="match status" value="1"/>
</dbReference>
<evidence type="ECO:0000256" key="5">
    <source>
        <dbReference type="ARBA" id="ARBA00022915"/>
    </source>
</evidence>
<feature type="binding site" evidence="13">
    <location>
        <position position="155"/>
    </location>
    <ligand>
        <name>(S)-2,3,4,5-tetrahydrodipicolinate</name>
        <dbReference type="ChEBI" id="CHEBI:16845"/>
    </ligand>
</feature>
<dbReference type="PIRSF" id="PIRSF000161">
    <property type="entry name" value="DHPR"/>
    <property type="match status" value="1"/>
</dbReference>
<evidence type="ECO:0000256" key="9">
    <source>
        <dbReference type="ARBA" id="ARBA00037922"/>
    </source>
</evidence>
<evidence type="ECO:0000256" key="2">
    <source>
        <dbReference type="ARBA" id="ARBA00022490"/>
    </source>
</evidence>
<dbReference type="InterPro" id="IPR036291">
    <property type="entry name" value="NAD(P)-bd_dom_sf"/>
</dbReference>
<accession>A0A1F7F2A9</accession>
<feature type="active site" description="Proton donor/acceptor" evidence="13">
    <location>
        <position position="154"/>
    </location>
</feature>
<dbReference type="PANTHER" id="PTHR20836:SF0">
    <property type="entry name" value="4-HYDROXY-TETRAHYDRODIPICOLINATE REDUCTASE 1, CHLOROPLASTIC-RELATED"/>
    <property type="match status" value="1"/>
</dbReference>
<dbReference type="CDD" id="cd02274">
    <property type="entry name" value="DHDPR_N"/>
    <property type="match status" value="1"/>
</dbReference>
<dbReference type="InterPro" id="IPR000846">
    <property type="entry name" value="DapB_N"/>
</dbReference>
<evidence type="ECO:0000256" key="12">
    <source>
        <dbReference type="ARBA" id="ARBA00049396"/>
    </source>
</evidence>
<keyword evidence="4 13" id="KW-0521">NADP</keyword>
<comment type="subcellular location">
    <subcellularLocation>
        <location evidence="13">Cytoplasm</location>
    </subcellularLocation>
</comment>
<dbReference type="SUPFAM" id="SSF51735">
    <property type="entry name" value="NAD(P)-binding Rossmann-fold domains"/>
    <property type="match status" value="1"/>
</dbReference>
<dbReference type="InterPro" id="IPR023940">
    <property type="entry name" value="DHDPR_bac"/>
</dbReference>
<feature type="binding site" evidence="13">
    <location>
        <begin position="164"/>
        <end position="165"/>
    </location>
    <ligand>
        <name>(S)-2,3,4,5-tetrahydrodipicolinate</name>
        <dbReference type="ChEBI" id="CHEBI:16845"/>
    </ligand>
</feature>
<dbReference type="PANTHER" id="PTHR20836">
    <property type="entry name" value="DIHYDRODIPICOLINATE REDUCTASE"/>
    <property type="match status" value="1"/>
</dbReference>
<evidence type="ECO:0000259" key="14">
    <source>
        <dbReference type="Pfam" id="PF01113"/>
    </source>
</evidence>
<evidence type="ECO:0000256" key="3">
    <source>
        <dbReference type="ARBA" id="ARBA00022605"/>
    </source>
</evidence>
<dbReference type="Proteomes" id="UP000179243">
    <property type="component" value="Unassembled WGS sequence"/>
</dbReference>
<feature type="binding site" evidence="13">
    <location>
        <begin position="121"/>
        <end position="124"/>
    </location>
    <ligand>
        <name>NAD(+)</name>
        <dbReference type="ChEBI" id="CHEBI:57540"/>
    </ligand>
</feature>
<comment type="catalytic activity">
    <reaction evidence="11 13">
        <text>(S)-2,3,4,5-tetrahydrodipicolinate + NADP(+) + H2O = (2S,4S)-4-hydroxy-2,3,4,5-tetrahydrodipicolinate + NADPH + H(+)</text>
        <dbReference type="Rhea" id="RHEA:35331"/>
        <dbReference type="ChEBI" id="CHEBI:15377"/>
        <dbReference type="ChEBI" id="CHEBI:15378"/>
        <dbReference type="ChEBI" id="CHEBI:16845"/>
        <dbReference type="ChEBI" id="CHEBI:57783"/>
        <dbReference type="ChEBI" id="CHEBI:58349"/>
        <dbReference type="ChEBI" id="CHEBI:67139"/>
        <dbReference type="EC" id="1.17.1.8"/>
    </reaction>
</comment>
<feature type="binding site" evidence="13">
    <location>
        <begin position="97"/>
        <end position="99"/>
    </location>
    <ligand>
        <name>NAD(+)</name>
        <dbReference type="ChEBI" id="CHEBI:57540"/>
    </ligand>
</feature>
<keyword evidence="2 13" id="KW-0963">Cytoplasm</keyword>
<dbReference type="GO" id="GO:0050661">
    <property type="term" value="F:NADP binding"/>
    <property type="evidence" value="ECO:0007669"/>
    <property type="project" value="UniProtKB-UniRule"/>
</dbReference>
<comment type="catalytic activity">
    <reaction evidence="12 13">
        <text>(S)-2,3,4,5-tetrahydrodipicolinate + NAD(+) + H2O = (2S,4S)-4-hydroxy-2,3,4,5-tetrahydrodipicolinate + NADH + H(+)</text>
        <dbReference type="Rhea" id="RHEA:35323"/>
        <dbReference type="ChEBI" id="CHEBI:15377"/>
        <dbReference type="ChEBI" id="CHEBI:15378"/>
        <dbReference type="ChEBI" id="CHEBI:16845"/>
        <dbReference type="ChEBI" id="CHEBI:57540"/>
        <dbReference type="ChEBI" id="CHEBI:57945"/>
        <dbReference type="ChEBI" id="CHEBI:67139"/>
        <dbReference type="EC" id="1.17.1.8"/>
    </reaction>
</comment>
<feature type="domain" description="Dihydrodipicolinate reductase C-terminal" evidence="15">
    <location>
        <begin position="127"/>
        <end position="263"/>
    </location>
</feature>
<gene>
    <name evidence="13" type="primary">dapB</name>
    <name evidence="16" type="ORF">A2519_20120</name>
</gene>
<feature type="binding site" evidence="13">
    <location>
        <begin position="8"/>
        <end position="13"/>
    </location>
    <ligand>
        <name>NAD(+)</name>
        <dbReference type="ChEBI" id="CHEBI:57540"/>
    </ligand>
</feature>
<keyword evidence="5 13" id="KW-0220">Diaminopimelate biosynthesis</keyword>
<dbReference type="Gene3D" id="3.40.50.720">
    <property type="entry name" value="NAD(P)-binding Rossmann-like Domain"/>
    <property type="match status" value="1"/>
</dbReference>
<dbReference type="Pfam" id="PF01113">
    <property type="entry name" value="DapB_N"/>
    <property type="match status" value="1"/>
</dbReference>
<evidence type="ECO:0000256" key="10">
    <source>
        <dbReference type="ARBA" id="ARBA00038983"/>
    </source>
</evidence>
<evidence type="ECO:0000256" key="1">
    <source>
        <dbReference type="ARBA" id="ARBA00006642"/>
    </source>
</evidence>
<dbReference type="InterPro" id="IPR022664">
    <property type="entry name" value="DapB_N_CS"/>
</dbReference>
<proteinExistence type="inferred from homology"/>
<keyword evidence="6 13" id="KW-0560">Oxidoreductase</keyword>
<dbReference type="EMBL" id="MFYX01000142">
    <property type="protein sequence ID" value="OGK00703.1"/>
    <property type="molecule type" value="Genomic_DNA"/>
</dbReference>
<name>A0A1F7F2A9_UNCRA</name>
<organism evidence="16 17">
    <name type="scientific">Candidatus Raymondbacteria bacterium RIFOXYD12_FULL_49_13</name>
    <dbReference type="NCBI Taxonomy" id="1817890"/>
    <lineage>
        <taxon>Bacteria</taxon>
        <taxon>Raymondiibacteriota</taxon>
    </lineage>
</organism>
<evidence type="ECO:0000256" key="8">
    <source>
        <dbReference type="ARBA" id="ARBA00023154"/>
    </source>
</evidence>
<evidence type="ECO:0000259" key="15">
    <source>
        <dbReference type="Pfam" id="PF05173"/>
    </source>
</evidence>
<dbReference type="EC" id="1.17.1.8" evidence="10 13"/>
<comment type="caution">
    <text evidence="16">The sequence shown here is derived from an EMBL/GenBank/DDBJ whole genome shotgun (WGS) entry which is preliminary data.</text>
</comment>
<feature type="domain" description="Dihydrodipicolinate reductase N-terminal" evidence="14">
    <location>
        <begin position="2"/>
        <end position="124"/>
    </location>
</feature>
<comment type="caution">
    <text evidence="13">Was originally thought to be a dihydrodipicolinate reductase (DHDPR), catalyzing the conversion of dihydrodipicolinate to tetrahydrodipicolinate. However, it was shown in E.coli that the substrate of the enzymatic reaction is not dihydrodipicolinate (DHDP) but in fact (2S,4S)-4-hydroxy-2,3,4,5-tetrahydrodipicolinic acid (HTPA), the product released by the DapA-catalyzed reaction.</text>
</comment>